<comment type="caution">
    <text evidence="1">The sequence shown here is derived from an EMBL/GenBank/DDBJ whole genome shotgun (WGS) entry which is preliminary data.</text>
</comment>
<evidence type="ECO:0000313" key="2">
    <source>
        <dbReference type="Proteomes" id="UP001141806"/>
    </source>
</evidence>
<organism evidence="1 2">
    <name type="scientific">Protea cynaroides</name>
    <dbReference type="NCBI Taxonomy" id="273540"/>
    <lineage>
        <taxon>Eukaryota</taxon>
        <taxon>Viridiplantae</taxon>
        <taxon>Streptophyta</taxon>
        <taxon>Embryophyta</taxon>
        <taxon>Tracheophyta</taxon>
        <taxon>Spermatophyta</taxon>
        <taxon>Magnoliopsida</taxon>
        <taxon>Proteales</taxon>
        <taxon>Proteaceae</taxon>
        <taxon>Protea</taxon>
    </lineage>
</organism>
<keyword evidence="2" id="KW-1185">Reference proteome</keyword>
<dbReference type="EMBL" id="JAMYWD010000012">
    <property type="protein sequence ID" value="KAJ4951033.1"/>
    <property type="molecule type" value="Genomic_DNA"/>
</dbReference>
<gene>
    <name evidence="1" type="ORF">NE237_027865</name>
</gene>
<evidence type="ECO:0000313" key="1">
    <source>
        <dbReference type="EMBL" id="KAJ4951033.1"/>
    </source>
</evidence>
<accession>A0A9Q0JUS1</accession>
<reference evidence="1" key="1">
    <citation type="journal article" date="2023" name="Plant J.">
        <title>The genome of the king protea, Protea cynaroides.</title>
        <authorList>
            <person name="Chang J."/>
            <person name="Duong T.A."/>
            <person name="Schoeman C."/>
            <person name="Ma X."/>
            <person name="Roodt D."/>
            <person name="Barker N."/>
            <person name="Li Z."/>
            <person name="Van de Peer Y."/>
            <person name="Mizrachi E."/>
        </authorList>
    </citation>
    <scope>NUCLEOTIDE SEQUENCE</scope>
    <source>
        <tissue evidence="1">Young leaves</tissue>
    </source>
</reference>
<dbReference type="AlphaFoldDB" id="A0A9Q0JUS1"/>
<sequence length="113" mass="12365">MIVRPNPHRHVTFSISGGDIFFLHHLGMMKWWNLREGVRVVSNNGVAAGDPGLAAGGNLSGSGGSLQVPFITEPAGVWEICSRYKFWSVFSGEEREIDGVAIAGKHPRSKHWP</sequence>
<dbReference type="Proteomes" id="UP001141806">
    <property type="component" value="Unassembled WGS sequence"/>
</dbReference>
<protein>
    <submittedName>
        <fullName evidence="1">Uncharacterized protein</fullName>
    </submittedName>
</protein>
<proteinExistence type="predicted"/>
<name>A0A9Q0JUS1_9MAGN</name>